<name>A0A137NWF4_CONC2</name>
<protein>
    <submittedName>
        <fullName evidence="1">Uncharacterized protein</fullName>
    </submittedName>
</protein>
<gene>
    <name evidence="1" type="ORF">CONCODRAFT_87188</name>
</gene>
<evidence type="ECO:0000313" key="2">
    <source>
        <dbReference type="Proteomes" id="UP000070444"/>
    </source>
</evidence>
<evidence type="ECO:0000313" key="1">
    <source>
        <dbReference type="EMBL" id="KXN67018.1"/>
    </source>
</evidence>
<dbReference type="Proteomes" id="UP000070444">
    <property type="component" value="Unassembled WGS sequence"/>
</dbReference>
<proteinExistence type="predicted"/>
<organism evidence="1 2">
    <name type="scientific">Conidiobolus coronatus (strain ATCC 28846 / CBS 209.66 / NRRL 28638)</name>
    <name type="common">Delacroixia coronata</name>
    <dbReference type="NCBI Taxonomy" id="796925"/>
    <lineage>
        <taxon>Eukaryota</taxon>
        <taxon>Fungi</taxon>
        <taxon>Fungi incertae sedis</taxon>
        <taxon>Zoopagomycota</taxon>
        <taxon>Entomophthoromycotina</taxon>
        <taxon>Entomophthoromycetes</taxon>
        <taxon>Entomophthorales</taxon>
        <taxon>Ancylistaceae</taxon>
        <taxon>Conidiobolus</taxon>
    </lineage>
</organism>
<sequence>MSFELVYTITLIPSKNGQAFELTPSNSTTNPSQYIFDYIGKHQFSLYKDKLKIIEVKSFTEICDYSFKFGNLDVINNYRLYSKSIGGTGYKVTRKPSHESKKVNWSWNYSATSSSYTLVNKNASDRELARISGLSLDGQDKGIICMNDDIPEDYKVVVLMTACIIWNRNLLSKWMGFLRRLNGKKQT</sequence>
<keyword evidence="2" id="KW-1185">Reference proteome</keyword>
<accession>A0A137NWF4</accession>
<dbReference type="EMBL" id="KQ964668">
    <property type="protein sequence ID" value="KXN67018.1"/>
    <property type="molecule type" value="Genomic_DNA"/>
</dbReference>
<dbReference type="AlphaFoldDB" id="A0A137NWF4"/>
<reference evidence="1 2" key="1">
    <citation type="journal article" date="2015" name="Genome Biol. Evol.">
        <title>Phylogenomic analyses indicate that early fungi evolved digesting cell walls of algal ancestors of land plants.</title>
        <authorList>
            <person name="Chang Y."/>
            <person name="Wang S."/>
            <person name="Sekimoto S."/>
            <person name="Aerts A.L."/>
            <person name="Choi C."/>
            <person name="Clum A."/>
            <person name="LaButti K.M."/>
            <person name="Lindquist E.A."/>
            <person name="Yee Ngan C."/>
            <person name="Ohm R.A."/>
            <person name="Salamov A.A."/>
            <person name="Grigoriev I.V."/>
            <person name="Spatafora J.W."/>
            <person name="Berbee M.L."/>
        </authorList>
    </citation>
    <scope>NUCLEOTIDE SEQUENCE [LARGE SCALE GENOMIC DNA]</scope>
    <source>
        <strain evidence="1 2">NRRL 28638</strain>
    </source>
</reference>